<evidence type="ECO:0000256" key="1">
    <source>
        <dbReference type="SAM" id="MobiDB-lite"/>
    </source>
</evidence>
<feature type="compositionally biased region" description="Basic and acidic residues" evidence="1">
    <location>
        <begin position="1"/>
        <end position="11"/>
    </location>
</feature>
<dbReference type="SUPFAM" id="SSF46689">
    <property type="entry name" value="Homeodomain-like"/>
    <property type="match status" value="1"/>
</dbReference>
<accession>A0AAD6J5J2</accession>
<gene>
    <name evidence="3" type="ORF">Dda_1071</name>
</gene>
<feature type="domain" description="Myb-like" evidence="2">
    <location>
        <begin position="67"/>
        <end position="129"/>
    </location>
</feature>
<evidence type="ECO:0000313" key="3">
    <source>
        <dbReference type="EMBL" id="KAJ6264918.1"/>
    </source>
</evidence>
<dbReference type="AlphaFoldDB" id="A0AAD6J5J2"/>
<dbReference type="InterPro" id="IPR009057">
    <property type="entry name" value="Homeodomain-like_sf"/>
</dbReference>
<sequence>MSATVKREREPSPPVSDFSTTLTISPKIKSDGRDNGDVTAERERPKKKLRKTKATKKPAAQDETSNGTKGKRGSWTDEQDSALQAFITSNQGGNEVKAPWSEIFENFKDKFPDTDKTLNSLQMRWKTKLRGGDTDLSLAEKILFKQAVANIDGSERALAYAWRFKELSGKDLNKSAANKLLKMLKAGQLGADEWEVKAT</sequence>
<organism evidence="3 4">
    <name type="scientific">Drechslerella dactyloides</name>
    <name type="common">Nematode-trapping fungus</name>
    <name type="synonym">Arthrobotrys dactyloides</name>
    <dbReference type="NCBI Taxonomy" id="74499"/>
    <lineage>
        <taxon>Eukaryota</taxon>
        <taxon>Fungi</taxon>
        <taxon>Dikarya</taxon>
        <taxon>Ascomycota</taxon>
        <taxon>Pezizomycotina</taxon>
        <taxon>Orbiliomycetes</taxon>
        <taxon>Orbiliales</taxon>
        <taxon>Orbiliaceae</taxon>
        <taxon>Drechslerella</taxon>
    </lineage>
</organism>
<protein>
    <recommendedName>
        <fullName evidence="2">Myb-like domain-containing protein</fullName>
    </recommendedName>
</protein>
<dbReference type="PROSITE" id="PS50090">
    <property type="entry name" value="MYB_LIKE"/>
    <property type="match status" value="1"/>
</dbReference>
<keyword evidence="4" id="KW-1185">Reference proteome</keyword>
<feature type="compositionally biased region" description="Basic residues" evidence="1">
    <location>
        <begin position="45"/>
        <end position="56"/>
    </location>
</feature>
<proteinExistence type="predicted"/>
<reference evidence="3" key="1">
    <citation type="submission" date="2023-01" db="EMBL/GenBank/DDBJ databases">
        <title>The chitinases involved in constricting ring structure development in the nematode-trapping fungus Drechslerella dactyloides.</title>
        <authorList>
            <person name="Wang R."/>
            <person name="Zhang L."/>
            <person name="Tang P."/>
            <person name="Li S."/>
            <person name="Liang L."/>
        </authorList>
    </citation>
    <scope>NUCLEOTIDE SEQUENCE</scope>
    <source>
        <strain evidence="3">YMF1.00031</strain>
    </source>
</reference>
<feature type="compositionally biased region" description="Basic and acidic residues" evidence="1">
    <location>
        <begin position="28"/>
        <end position="44"/>
    </location>
</feature>
<evidence type="ECO:0000313" key="4">
    <source>
        <dbReference type="Proteomes" id="UP001221413"/>
    </source>
</evidence>
<dbReference type="InterPro" id="IPR001005">
    <property type="entry name" value="SANT/Myb"/>
</dbReference>
<comment type="caution">
    <text evidence="3">The sequence shown here is derived from an EMBL/GenBank/DDBJ whole genome shotgun (WGS) entry which is preliminary data.</text>
</comment>
<name>A0AAD6J5J2_DREDA</name>
<feature type="region of interest" description="Disordered" evidence="1">
    <location>
        <begin position="1"/>
        <end position="77"/>
    </location>
</feature>
<dbReference type="Proteomes" id="UP001221413">
    <property type="component" value="Unassembled WGS sequence"/>
</dbReference>
<evidence type="ECO:0000259" key="2">
    <source>
        <dbReference type="PROSITE" id="PS50090"/>
    </source>
</evidence>
<dbReference type="EMBL" id="JAQGDS010000001">
    <property type="protein sequence ID" value="KAJ6264918.1"/>
    <property type="molecule type" value="Genomic_DNA"/>
</dbReference>